<dbReference type="InterPro" id="IPR002882">
    <property type="entry name" value="CofD"/>
</dbReference>
<dbReference type="OrthoDB" id="10267139at2759"/>
<evidence type="ECO:0000313" key="3">
    <source>
        <dbReference type="Proteomes" id="UP000193218"/>
    </source>
</evidence>
<dbReference type="Pfam" id="PF01933">
    <property type="entry name" value="CofD"/>
    <property type="match status" value="2"/>
</dbReference>
<dbReference type="InParanoid" id="A0A1Y1UPR5"/>
<accession>A0A1Y1UPR5</accession>
<dbReference type="InterPro" id="IPR038136">
    <property type="entry name" value="CofD-like_dom_sf"/>
</dbReference>
<proteinExistence type="predicted"/>
<dbReference type="PANTHER" id="PTHR31240">
    <property type="entry name" value="MATERNAL EFFECT EMBRYO ARREST 18"/>
    <property type="match status" value="1"/>
</dbReference>
<organism evidence="2 3">
    <name type="scientific">Kockovaella imperatae</name>
    <dbReference type="NCBI Taxonomy" id="4999"/>
    <lineage>
        <taxon>Eukaryota</taxon>
        <taxon>Fungi</taxon>
        <taxon>Dikarya</taxon>
        <taxon>Basidiomycota</taxon>
        <taxon>Agaricomycotina</taxon>
        <taxon>Tremellomycetes</taxon>
        <taxon>Tremellales</taxon>
        <taxon>Cuniculitremaceae</taxon>
        <taxon>Kockovaella</taxon>
    </lineage>
</organism>
<dbReference type="PANTHER" id="PTHR31240:SF0">
    <property type="entry name" value="MATERNAL EFFECT EMBRYO ARREST 18"/>
    <property type="match status" value="1"/>
</dbReference>
<dbReference type="GeneID" id="33559680"/>
<dbReference type="Proteomes" id="UP000193218">
    <property type="component" value="Unassembled WGS sequence"/>
</dbReference>
<dbReference type="GO" id="GO:0043743">
    <property type="term" value="F:LPPG:FO 2-phospho-L-lactate transferase activity"/>
    <property type="evidence" value="ECO:0007669"/>
    <property type="project" value="InterPro"/>
</dbReference>
<dbReference type="EMBL" id="NBSH01000002">
    <property type="protein sequence ID" value="ORX40050.1"/>
    <property type="molecule type" value="Genomic_DNA"/>
</dbReference>
<feature type="compositionally biased region" description="Polar residues" evidence="1">
    <location>
        <begin position="265"/>
        <end position="286"/>
    </location>
</feature>
<comment type="caution">
    <text evidence="2">The sequence shown here is derived from an EMBL/GenBank/DDBJ whole genome shotgun (WGS) entry which is preliminary data.</text>
</comment>
<dbReference type="Gene3D" id="3.40.50.10680">
    <property type="entry name" value="CofD-like domains"/>
    <property type="match status" value="2"/>
</dbReference>
<name>A0A1Y1UPR5_9TREE</name>
<evidence type="ECO:0000256" key="1">
    <source>
        <dbReference type="SAM" id="MobiDB-lite"/>
    </source>
</evidence>
<dbReference type="STRING" id="4999.A0A1Y1UPR5"/>
<gene>
    <name evidence="2" type="ORF">BD324DRAFT_648662</name>
</gene>
<feature type="region of interest" description="Disordered" evidence="1">
    <location>
        <begin position="265"/>
        <end position="291"/>
    </location>
</feature>
<sequence length="496" mass="54245">MVQDAVPSPYVAAQSKELSYVVVSGGTGANSIISAFGPSPAFVLPVSDDGGSSSEILRCFGGPSIGDIRSRLIRLIPIPPDTKIRAEKELIAIYNLMAFRFPAEASEKSVRELWMEIVEGRSDLWKDIGEDKKECIRAFLVHFQTLCLRRAHKRFSFRNFSLGNGFLTGARDLFASLPSAIFLFKSIASVNAGAQVIPAINTNQTVTIAAQLANAATLVGQCTISHPTPPITPIATTPSTPLVSPIPARQGPFTQSDLSAMSISSPLTATSQSNSTTGARSPTMSMRSVRKDSRTFDTALANAIVEEFAGGNISYRKGEGEIPLEAKIEKVFYINLYGQEIFPEPNPEYLDALTQRDVLVYSCGSLWTSIVPCLNLRGLATAIAASKSLKAKVVLLNTINDRETLSYTAWDYLQALLSSLRRYDERAHWQSNKLISHVVYLEGSKVELDERPIESNGIKIIRIPQSVHHSPSGETPMFTNHLVEWAMDKVRSDISH</sequence>
<dbReference type="SUPFAM" id="SSF142338">
    <property type="entry name" value="CofD-like"/>
    <property type="match status" value="1"/>
</dbReference>
<dbReference type="AlphaFoldDB" id="A0A1Y1UPR5"/>
<protein>
    <submittedName>
        <fullName evidence="2">Uncharacterized protein</fullName>
    </submittedName>
</protein>
<reference evidence="2 3" key="1">
    <citation type="submission" date="2017-03" db="EMBL/GenBank/DDBJ databases">
        <title>Widespread Adenine N6-methylation of Active Genes in Fungi.</title>
        <authorList>
            <consortium name="DOE Joint Genome Institute"/>
            <person name="Mondo S.J."/>
            <person name="Dannebaum R.O."/>
            <person name="Kuo R.C."/>
            <person name="Louie K.B."/>
            <person name="Bewick A.J."/>
            <person name="Labutti K."/>
            <person name="Haridas S."/>
            <person name="Kuo A."/>
            <person name="Salamov A."/>
            <person name="Ahrendt S.R."/>
            <person name="Lau R."/>
            <person name="Bowen B.P."/>
            <person name="Lipzen A."/>
            <person name="Sullivan W."/>
            <person name="Andreopoulos W.B."/>
            <person name="Clum A."/>
            <person name="Lindquist E."/>
            <person name="Daum C."/>
            <person name="Northen T.R."/>
            <person name="Ramamoorthy G."/>
            <person name="Schmitz R.J."/>
            <person name="Gryganskyi A."/>
            <person name="Culley D."/>
            <person name="Magnuson J."/>
            <person name="James T.Y."/>
            <person name="O'Malley M.A."/>
            <person name="Stajich J.E."/>
            <person name="Spatafora J.W."/>
            <person name="Visel A."/>
            <person name="Grigoriev I.V."/>
        </authorList>
    </citation>
    <scope>NUCLEOTIDE SEQUENCE [LARGE SCALE GENOMIC DNA]</scope>
    <source>
        <strain evidence="2 3">NRRL Y-17943</strain>
    </source>
</reference>
<keyword evidence="3" id="KW-1185">Reference proteome</keyword>
<dbReference type="RefSeq" id="XP_021873835.1">
    <property type="nucleotide sequence ID" value="XM_022017871.1"/>
</dbReference>
<evidence type="ECO:0000313" key="2">
    <source>
        <dbReference type="EMBL" id="ORX40050.1"/>
    </source>
</evidence>